<dbReference type="EMBL" id="KB506625">
    <property type="protein sequence ID" value="EMP40632.1"/>
    <property type="molecule type" value="Genomic_DNA"/>
</dbReference>
<accession>M7CI41</accession>
<evidence type="ECO:0000313" key="8">
    <source>
        <dbReference type="EMBL" id="EMP40632.1"/>
    </source>
</evidence>
<dbReference type="InterPro" id="IPR050825">
    <property type="entry name" value="RBM42_RBP45_47-like"/>
</dbReference>
<evidence type="ECO:0000256" key="1">
    <source>
        <dbReference type="ARBA" id="ARBA00007408"/>
    </source>
</evidence>
<evidence type="ECO:0000256" key="2">
    <source>
        <dbReference type="ARBA" id="ARBA00015192"/>
    </source>
</evidence>
<evidence type="ECO:0000256" key="4">
    <source>
        <dbReference type="ARBA" id="ARBA00030574"/>
    </source>
</evidence>
<feature type="domain" description="RRM" evidence="7">
    <location>
        <begin position="340"/>
        <end position="389"/>
    </location>
</feature>
<dbReference type="SUPFAM" id="SSF54928">
    <property type="entry name" value="RNA-binding domain, RBD"/>
    <property type="match status" value="1"/>
</dbReference>
<protein>
    <recommendedName>
        <fullName evidence="2">RNA-binding protein 42</fullName>
    </recommendedName>
    <alternativeName>
        <fullName evidence="4">RNA-binding motif protein 42</fullName>
    </alternativeName>
</protein>
<dbReference type="STRING" id="8469.M7CI41"/>
<dbReference type="InterPro" id="IPR035979">
    <property type="entry name" value="RBD_domain_sf"/>
</dbReference>
<dbReference type="PROSITE" id="PS50102">
    <property type="entry name" value="RRM"/>
    <property type="match status" value="1"/>
</dbReference>
<gene>
    <name evidence="8" type="ORF">UY3_02133</name>
</gene>
<evidence type="ECO:0000259" key="7">
    <source>
        <dbReference type="PROSITE" id="PS50102"/>
    </source>
</evidence>
<dbReference type="GO" id="GO:0003729">
    <property type="term" value="F:mRNA binding"/>
    <property type="evidence" value="ECO:0007669"/>
    <property type="project" value="InterPro"/>
</dbReference>
<dbReference type="PANTHER" id="PTHR47640:SF11">
    <property type="entry name" value="RNA-BINDING PROTEIN 42"/>
    <property type="match status" value="1"/>
</dbReference>
<dbReference type="SMART" id="SM00360">
    <property type="entry name" value="RRM"/>
    <property type="match status" value="1"/>
</dbReference>
<dbReference type="Pfam" id="PF00076">
    <property type="entry name" value="RRM_1"/>
    <property type="match status" value="1"/>
</dbReference>
<sequence>MQGCLKRQGSQAAVPFFARDAKLHRKDIKIHKCFPNKPLLHGRFEQEVLGAPVSLPSGAPVVEAVPVALAVQAVPTVPPVPVIRPIIATNTYQQVQQSLEARAAAAATVVAPIVAPPVPFVGPVVPPQRPPILRPAFVPHVLQRSAGAPRPLAMRPPHHPAMVGPPMPGPQGPQMMMGPPMQRPPGPLMGPIGPMRTGPPEELREQPPPVVVEEKEPGGLEEAVIGPSMPEVEPVMPEARVLPALRGPELGPIRGRRPRGPEPGFAPMESGSHRGRGWSGASPGPEGCEGPGGSGERGDGCSVVEDKKKSRQEKLKRCIRTAAGSCWEDSSLLEWDSDDFRIFCGDLGNEVNDDILARAFSRYPSFLKAKVIRDKRTGKTKGYGFVSFKLAWLPFDPGATPSVYLGLGGLRLPEGKYVGSRPIKLRKSMWKDRNIDVVRKKQKEKKKLGLR</sequence>
<organism evidence="8 9">
    <name type="scientific">Chelonia mydas</name>
    <name type="common">Green sea-turtle</name>
    <name type="synonym">Chelonia agassizi</name>
    <dbReference type="NCBI Taxonomy" id="8469"/>
    <lineage>
        <taxon>Eukaryota</taxon>
        <taxon>Metazoa</taxon>
        <taxon>Chordata</taxon>
        <taxon>Craniata</taxon>
        <taxon>Vertebrata</taxon>
        <taxon>Euteleostomi</taxon>
        <taxon>Archelosauria</taxon>
        <taxon>Testudinata</taxon>
        <taxon>Testudines</taxon>
        <taxon>Cryptodira</taxon>
        <taxon>Durocryptodira</taxon>
        <taxon>Americhelydia</taxon>
        <taxon>Chelonioidea</taxon>
        <taxon>Cheloniidae</taxon>
        <taxon>Chelonia</taxon>
    </lineage>
</organism>
<evidence type="ECO:0000256" key="3">
    <source>
        <dbReference type="ARBA" id="ARBA00022884"/>
    </source>
</evidence>
<dbReference type="CDD" id="cd12383">
    <property type="entry name" value="RRM_RBM42"/>
    <property type="match status" value="1"/>
</dbReference>
<dbReference type="Proteomes" id="UP000031443">
    <property type="component" value="Unassembled WGS sequence"/>
</dbReference>
<keyword evidence="9" id="KW-1185">Reference proteome</keyword>
<reference evidence="9" key="1">
    <citation type="journal article" date="2013" name="Nat. Genet.">
        <title>The draft genomes of soft-shell turtle and green sea turtle yield insights into the development and evolution of the turtle-specific body plan.</title>
        <authorList>
            <person name="Wang Z."/>
            <person name="Pascual-Anaya J."/>
            <person name="Zadissa A."/>
            <person name="Li W."/>
            <person name="Niimura Y."/>
            <person name="Huang Z."/>
            <person name="Li C."/>
            <person name="White S."/>
            <person name="Xiong Z."/>
            <person name="Fang D."/>
            <person name="Wang B."/>
            <person name="Ming Y."/>
            <person name="Chen Y."/>
            <person name="Zheng Y."/>
            <person name="Kuraku S."/>
            <person name="Pignatelli M."/>
            <person name="Herrero J."/>
            <person name="Beal K."/>
            <person name="Nozawa M."/>
            <person name="Li Q."/>
            <person name="Wang J."/>
            <person name="Zhang H."/>
            <person name="Yu L."/>
            <person name="Shigenobu S."/>
            <person name="Wang J."/>
            <person name="Liu J."/>
            <person name="Flicek P."/>
            <person name="Searle S."/>
            <person name="Wang J."/>
            <person name="Kuratani S."/>
            <person name="Yin Y."/>
            <person name="Aken B."/>
            <person name="Zhang G."/>
            <person name="Irie N."/>
        </authorList>
    </citation>
    <scope>NUCLEOTIDE SEQUENCE [LARGE SCALE GENOMIC DNA]</scope>
</reference>
<evidence type="ECO:0000256" key="5">
    <source>
        <dbReference type="PROSITE-ProRule" id="PRU00176"/>
    </source>
</evidence>
<keyword evidence="3 5" id="KW-0694">RNA-binding</keyword>
<dbReference type="PANTHER" id="PTHR47640">
    <property type="entry name" value="TRNA SELENOCYSTEINE 1-ASSOCIATED PROTEIN 1-RELATED-RELATED"/>
    <property type="match status" value="1"/>
</dbReference>
<feature type="compositionally biased region" description="Basic and acidic residues" evidence="6">
    <location>
        <begin position="296"/>
        <end position="306"/>
    </location>
</feature>
<dbReference type="AlphaFoldDB" id="M7CI41"/>
<comment type="similarity">
    <text evidence="1">Belongs to the RRM RBM42 family.</text>
</comment>
<dbReference type="InterPro" id="IPR034215">
    <property type="entry name" value="RBM42_RRM"/>
</dbReference>
<dbReference type="InterPro" id="IPR000504">
    <property type="entry name" value="RRM_dom"/>
</dbReference>
<evidence type="ECO:0000256" key="6">
    <source>
        <dbReference type="SAM" id="MobiDB-lite"/>
    </source>
</evidence>
<feature type="region of interest" description="Disordered" evidence="6">
    <location>
        <begin position="247"/>
        <end position="306"/>
    </location>
</feature>
<dbReference type="Gene3D" id="3.30.70.330">
    <property type="match status" value="1"/>
</dbReference>
<dbReference type="InterPro" id="IPR012677">
    <property type="entry name" value="Nucleotide-bd_a/b_plait_sf"/>
</dbReference>
<evidence type="ECO:0000313" key="9">
    <source>
        <dbReference type="Proteomes" id="UP000031443"/>
    </source>
</evidence>
<name>M7CI41_CHEMY</name>
<proteinExistence type="inferred from homology"/>